<protein>
    <recommendedName>
        <fullName evidence="1">Polysaccharide pyruvyl transferase domain-containing protein</fullName>
    </recommendedName>
</protein>
<dbReference type="NCBIfam" id="TIGR03609">
    <property type="entry name" value="S_layer_CsaB"/>
    <property type="match status" value="1"/>
</dbReference>
<reference evidence="2 3" key="1">
    <citation type="journal article" date="2021" name="bioRxiv">
        <title>Unique metabolic strategies in Hadean analogues reveal hints for primordial physiology.</title>
        <authorList>
            <person name="Nobu M.K."/>
            <person name="Nakai R."/>
            <person name="Tamazawa S."/>
            <person name="Mori H."/>
            <person name="Toyoda A."/>
            <person name="Ijiri A."/>
            <person name="Suzuki S."/>
            <person name="Kurokawa K."/>
            <person name="Kamagata Y."/>
            <person name="Tamaki H."/>
        </authorList>
    </citation>
    <scope>NUCLEOTIDE SEQUENCE [LARGE SCALE GENOMIC DNA]</scope>
    <source>
        <strain evidence="2">BS525</strain>
    </source>
</reference>
<dbReference type="PANTHER" id="PTHR36836:SF1">
    <property type="entry name" value="COLANIC ACID BIOSYNTHESIS PROTEIN WCAK"/>
    <property type="match status" value="1"/>
</dbReference>
<dbReference type="InterPro" id="IPR019896">
    <property type="entry name" value="Polysacch_pyruvyl_Trfase_CsaB"/>
</dbReference>
<organism evidence="2 3">
    <name type="scientific">Psychracetigena formicireducens</name>
    <dbReference type="NCBI Taxonomy" id="2986056"/>
    <lineage>
        <taxon>Bacteria</taxon>
        <taxon>Bacillati</taxon>
        <taxon>Candidatus Lithacetigenota</taxon>
        <taxon>Candidatus Psychracetigena</taxon>
    </lineage>
</organism>
<comment type="caution">
    <text evidence="2">The sequence shown here is derived from an EMBL/GenBank/DDBJ whole genome shotgun (WGS) entry which is preliminary data.</text>
</comment>
<name>A0A9E2F145_PSYF1</name>
<feature type="domain" description="Polysaccharide pyruvyl transferase" evidence="1">
    <location>
        <begin position="13"/>
        <end position="292"/>
    </location>
</feature>
<dbReference type="AlphaFoldDB" id="A0A9E2F145"/>
<dbReference type="Proteomes" id="UP000811545">
    <property type="component" value="Unassembled WGS sequence"/>
</dbReference>
<dbReference type="PANTHER" id="PTHR36836">
    <property type="entry name" value="COLANIC ACID BIOSYNTHESIS PROTEIN WCAK"/>
    <property type="match status" value="1"/>
</dbReference>
<evidence type="ECO:0000313" key="3">
    <source>
        <dbReference type="Proteomes" id="UP000811545"/>
    </source>
</evidence>
<evidence type="ECO:0000259" key="1">
    <source>
        <dbReference type="Pfam" id="PF04230"/>
    </source>
</evidence>
<sequence>MKVVISGYYGFGNIGDEAILSVSINLLRSLLPAVEITVLSAKAEKTASLFQVKAISRNDFSLIAAEVKKADLFISGGGGLLQDVTSRRSLYYYLALISLAQYYKVPTLLLAQGVGPLTSKSSLKLLSLVIKGVKGISVRDKSSATLLNTLGYKGKLLLTADLAFLLKPDYLRGGQVLESLNIKNKPYLFLSPSRALGSPSKVESVIQAVLFLKEEYGLEILVVPFYPRHDHFTLELIKSRLKERAHYIEDCFEPEVALALVGKAEMIVSSRLHPIISAAITEVPFLGISYDPKIDNLTQELGERLTLQLSKVNPADMIYNAINIYENRIEIKTRLKSLLVPLIERAQLNINLIREFIN</sequence>
<dbReference type="InterPro" id="IPR007345">
    <property type="entry name" value="Polysacch_pyruvyl_Trfase"/>
</dbReference>
<gene>
    <name evidence="2" type="ORF">DDT42_00211</name>
</gene>
<accession>A0A9E2F145</accession>
<dbReference type="EMBL" id="QLTW01000006">
    <property type="protein sequence ID" value="MBT9144372.1"/>
    <property type="molecule type" value="Genomic_DNA"/>
</dbReference>
<dbReference type="Pfam" id="PF04230">
    <property type="entry name" value="PS_pyruv_trans"/>
    <property type="match status" value="1"/>
</dbReference>
<evidence type="ECO:0000313" key="2">
    <source>
        <dbReference type="EMBL" id="MBT9144372.1"/>
    </source>
</evidence>
<proteinExistence type="predicted"/>